<proteinExistence type="predicted"/>
<sequence length="144" mass="16579">MSSSRKNVFDREIRQLQSTVEDVEDRLTSLEESDHGELALVLRILEKLEMDTASYHQQTPHSPNYPVAKCTEVMRTSRKGKDLAKYVEEAADDKSMELTEEKTQEDINHYRSLDRGALSMDFAVIVGQLLRRVETLEMSIKMQS</sequence>
<name>A0ABD1XEC4_9MARC</name>
<dbReference type="EMBL" id="JBHFFA010000031">
    <property type="protein sequence ID" value="KAL2603198.1"/>
    <property type="molecule type" value="Genomic_DNA"/>
</dbReference>
<keyword evidence="4" id="KW-1185">Reference proteome</keyword>
<gene>
    <name evidence="2" type="ORF">R1flu_003935</name>
    <name evidence="3" type="ORF">R1flu_003936</name>
</gene>
<feature type="coiled-coil region" evidence="1">
    <location>
        <begin position="6"/>
        <end position="33"/>
    </location>
</feature>
<reference evidence="3 4" key="1">
    <citation type="submission" date="2024-09" db="EMBL/GenBank/DDBJ databases">
        <title>Chromosome-scale assembly of Riccia fluitans.</title>
        <authorList>
            <person name="Paukszto L."/>
            <person name="Sawicki J."/>
            <person name="Karawczyk K."/>
            <person name="Piernik-Szablinska J."/>
            <person name="Szczecinska M."/>
            <person name="Mazdziarz M."/>
        </authorList>
    </citation>
    <scope>NUCLEOTIDE SEQUENCE [LARGE SCALE GENOMIC DNA]</scope>
    <source>
        <strain evidence="3">Rf_01</strain>
        <tissue evidence="3">Aerial parts of the thallus</tissue>
    </source>
</reference>
<organism evidence="3 4">
    <name type="scientific">Riccia fluitans</name>
    <dbReference type="NCBI Taxonomy" id="41844"/>
    <lineage>
        <taxon>Eukaryota</taxon>
        <taxon>Viridiplantae</taxon>
        <taxon>Streptophyta</taxon>
        <taxon>Embryophyta</taxon>
        <taxon>Marchantiophyta</taxon>
        <taxon>Marchantiopsida</taxon>
        <taxon>Marchantiidae</taxon>
        <taxon>Marchantiales</taxon>
        <taxon>Ricciaceae</taxon>
        <taxon>Riccia</taxon>
    </lineage>
</organism>
<dbReference type="Proteomes" id="UP001605036">
    <property type="component" value="Unassembled WGS sequence"/>
</dbReference>
<dbReference type="AlphaFoldDB" id="A0ABD1XEC4"/>
<evidence type="ECO:0000313" key="3">
    <source>
        <dbReference type="EMBL" id="KAL2603199.1"/>
    </source>
</evidence>
<keyword evidence="1" id="KW-0175">Coiled coil</keyword>
<dbReference type="EMBL" id="JBHFFA010000031">
    <property type="protein sequence ID" value="KAL2603199.1"/>
    <property type="molecule type" value="Genomic_DNA"/>
</dbReference>
<comment type="caution">
    <text evidence="3">The sequence shown here is derived from an EMBL/GenBank/DDBJ whole genome shotgun (WGS) entry which is preliminary data.</text>
</comment>
<evidence type="ECO:0000313" key="2">
    <source>
        <dbReference type="EMBL" id="KAL2603198.1"/>
    </source>
</evidence>
<evidence type="ECO:0000313" key="4">
    <source>
        <dbReference type="Proteomes" id="UP001605036"/>
    </source>
</evidence>
<protein>
    <submittedName>
        <fullName evidence="3">Uncharacterized protein</fullName>
    </submittedName>
</protein>
<accession>A0ABD1XEC4</accession>
<evidence type="ECO:0000256" key="1">
    <source>
        <dbReference type="SAM" id="Coils"/>
    </source>
</evidence>